<gene>
    <name evidence="3" type="ORF">AMTR_s00007p00261640</name>
</gene>
<dbReference type="OrthoDB" id="2012405at2759"/>
<evidence type="ECO:0000313" key="3">
    <source>
        <dbReference type="EMBL" id="ERN05520.1"/>
    </source>
</evidence>
<dbReference type="KEGG" id="atr:18433700"/>
<evidence type="ECO:0000313" key="4">
    <source>
        <dbReference type="Proteomes" id="UP000017836"/>
    </source>
</evidence>
<sequence>MGLLDKLWDDTLAGPQPDNGLSKLRKYSSFTARSSSDEDHHHRNQVSHSITIKKPSNLRNLSLDSASTPSTPSSAPESPGLWTPRGDLRRFRMKSTSEALEKAEPRSPTVYDWVVISALDR</sequence>
<feature type="region of interest" description="Disordered" evidence="2">
    <location>
        <begin position="1"/>
        <end position="88"/>
    </location>
</feature>
<dbReference type="HOGENOM" id="CLU_116501_0_0_1"/>
<proteinExistence type="inferred from homology"/>
<dbReference type="Pfam" id="PF05564">
    <property type="entry name" value="Auxin_repressed"/>
    <property type="match status" value="1"/>
</dbReference>
<organism evidence="3 4">
    <name type="scientific">Amborella trichopoda</name>
    <dbReference type="NCBI Taxonomy" id="13333"/>
    <lineage>
        <taxon>Eukaryota</taxon>
        <taxon>Viridiplantae</taxon>
        <taxon>Streptophyta</taxon>
        <taxon>Embryophyta</taxon>
        <taxon>Tracheophyta</taxon>
        <taxon>Spermatophyta</taxon>
        <taxon>Magnoliopsida</taxon>
        <taxon>Amborellales</taxon>
        <taxon>Amborellaceae</taxon>
        <taxon>Amborella</taxon>
    </lineage>
</organism>
<accession>W1PEN1</accession>
<name>W1PEN1_AMBTC</name>
<dbReference type="PANTHER" id="PTHR33565">
    <property type="entry name" value="DORMANCY-ASSOCIATED PROTEIN 1"/>
    <property type="match status" value="1"/>
</dbReference>
<keyword evidence="4" id="KW-1185">Reference proteome</keyword>
<dbReference type="AlphaFoldDB" id="W1PEN1"/>
<protein>
    <submittedName>
        <fullName evidence="3">Uncharacterized protein</fullName>
    </submittedName>
</protein>
<dbReference type="InterPro" id="IPR008406">
    <property type="entry name" value="DRM/ARP"/>
</dbReference>
<reference evidence="4" key="1">
    <citation type="journal article" date="2013" name="Science">
        <title>The Amborella genome and the evolution of flowering plants.</title>
        <authorList>
            <consortium name="Amborella Genome Project"/>
        </authorList>
    </citation>
    <scope>NUCLEOTIDE SEQUENCE [LARGE SCALE GENOMIC DNA]</scope>
</reference>
<dbReference type="PANTHER" id="PTHR33565:SF20">
    <property type="entry name" value="DORMANCY-ASSOCIATED PROTEIN HOMOLOG 4"/>
    <property type="match status" value="1"/>
</dbReference>
<evidence type="ECO:0000256" key="2">
    <source>
        <dbReference type="SAM" id="MobiDB-lite"/>
    </source>
</evidence>
<dbReference type="Proteomes" id="UP000017836">
    <property type="component" value="Unassembled WGS sequence"/>
</dbReference>
<comment type="similarity">
    <text evidence="1">Belongs to the DRM1/ARP family.</text>
</comment>
<feature type="compositionally biased region" description="Low complexity" evidence="2">
    <location>
        <begin position="65"/>
        <end position="79"/>
    </location>
</feature>
<dbReference type="EMBL" id="KI394011">
    <property type="protein sequence ID" value="ERN05520.1"/>
    <property type="molecule type" value="Genomic_DNA"/>
</dbReference>
<dbReference type="Gramene" id="ERN05520">
    <property type="protein sequence ID" value="ERN05520"/>
    <property type="gene ID" value="AMTR_s00007p00261640"/>
</dbReference>
<evidence type="ECO:0000256" key="1">
    <source>
        <dbReference type="ARBA" id="ARBA00010502"/>
    </source>
</evidence>
<dbReference type="OMA" id="MFREKDR"/>
<dbReference type="eggNOG" id="ENOG502S2D5">
    <property type="taxonomic scope" value="Eukaryota"/>
</dbReference>